<organism evidence="3 4">
    <name type="scientific">Geochorda subterranea</name>
    <dbReference type="NCBI Taxonomy" id="3109564"/>
    <lineage>
        <taxon>Bacteria</taxon>
        <taxon>Bacillati</taxon>
        <taxon>Bacillota</taxon>
        <taxon>Limnochordia</taxon>
        <taxon>Limnochordales</taxon>
        <taxon>Geochordaceae</taxon>
        <taxon>Geochorda</taxon>
    </lineage>
</organism>
<dbReference type="Pfam" id="PF01609">
    <property type="entry name" value="DDE_Tnp_1"/>
    <property type="match status" value="1"/>
</dbReference>
<dbReference type="SUPFAM" id="SSF53098">
    <property type="entry name" value="Ribonuclease H-like"/>
    <property type="match status" value="1"/>
</dbReference>
<dbReference type="Proteomes" id="UP001333102">
    <property type="component" value="Chromosome"/>
</dbReference>
<reference evidence="4" key="1">
    <citation type="submission" date="2023-12" db="EMBL/GenBank/DDBJ databases">
        <title>Novel isolates from deep terrestrial aquifers shed light on the physiology and ecology of the class Limnochordia.</title>
        <authorList>
            <person name="Karnachuk O.V."/>
            <person name="Lukina A.P."/>
            <person name="Avakyan M.R."/>
            <person name="Kadnikov V."/>
            <person name="Begmatov S."/>
            <person name="Beletsky A.V."/>
            <person name="Mardanov A.V."/>
            <person name="Ravin N.V."/>
        </authorList>
    </citation>
    <scope>NUCLEOTIDE SEQUENCE [LARGE SCALE GENOMIC DNA]</scope>
    <source>
        <strain evidence="4">LN</strain>
    </source>
</reference>
<dbReference type="EMBL" id="CP141614">
    <property type="protein sequence ID" value="WRP15470.1"/>
    <property type="molecule type" value="Genomic_DNA"/>
</dbReference>
<dbReference type="NCBIfam" id="NF033559">
    <property type="entry name" value="transpos_IS1634"/>
    <property type="match status" value="1"/>
</dbReference>
<name>A0ABZ1BSM8_9FIRM</name>
<dbReference type="PANTHER" id="PTHR34614">
    <property type="match status" value="1"/>
</dbReference>
<evidence type="ECO:0000259" key="2">
    <source>
        <dbReference type="Pfam" id="PF01609"/>
    </source>
</evidence>
<protein>
    <submittedName>
        <fullName evidence="3">IS1634 family transposase</fullName>
    </submittedName>
</protein>
<dbReference type="RefSeq" id="WP_324669873.1">
    <property type="nucleotide sequence ID" value="NZ_CP141614.1"/>
</dbReference>
<feature type="domain" description="Transposase IS4-like" evidence="2">
    <location>
        <begin position="187"/>
        <end position="475"/>
    </location>
</feature>
<evidence type="ECO:0000313" key="3">
    <source>
        <dbReference type="EMBL" id="WRP15470.1"/>
    </source>
</evidence>
<accession>A0ABZ1BSM8</accession>
<dbReference type="PANTHER" id="PTHR34614:SF2">
    <property type="entry name" value="TRANSPOSASE IS4-LIKE DOMAIN-CONTAINING PROTEIN"/>
    <property type="match status" value="1"/>
</dbReference>
<keyword evidence="1" id="KW-0175">Coiled coil</keyword>
<proteinExistence type="predicted"/>
<dbReference type="InterPro" id="IPR047654">
    <property type="entry name" value="IS1634_transpos"/>
</dbReference>
<dbReference type="InterPro" id="IPR012337">
    <property type="entry name" value="RNaseH-like_sf"/>
</dbReference>
<evidence type="ECO:0000313" key="4">
    <source>
        <dbReference type="Proteomes" id="UP001333102"/>
    </source>
</evidence>
<feature type="coiled-coil region" evidence="1">
    <location>
        <begin position="335"/>
        <end position="362"/>
    </location>
</feature>
<sequence>MRRVSSAMHIETIRRRQGDKVYTYHLLRQTYREGGKVKHRTLANLSHLPEAVLELVRRALRGEPVAPVPQTVKIRQSRQHGAVAAVVGTIRQLGLDQVLYSRSADWVRVALAVVVMRILRPSSKLGGTLWWTTTTLPQLLRLPHNGEDVNDVYRAMDELLARQAAIEAKLARRHLTPNAMVLYDLTSVYLEGKTCPLARFGYNRDKKRGKKQFCVGLLTNDEGCPVAVEVFPGDVGDPETLRAQIARVRARFGIEYVVFVGDRGMIVKARLSDLEAVGFGWITALRAPEIQKLRDEGFFQPGLFDRRDLAEIADPERPGERLVVCYNPLVAEERRQKREALLSATERELAKIEARVRRRRRKPMTADEIGVAVGKVLGRWKVGKHFQLEIRDGHFAFRRKEASIAREAELDGFYVLRTNVPADRMEPAKVQATYKSLRALEQNFRTMKSALDLRPVYHRLEDRVRAHAFLCMLALYVRWHMERALEPLLAEDPRQSFEGLMMQLETLQRHTVEVAGQEIQMLGEPEPLHQRIFQLLGVPLA</sequence>
<gene>
    <name evidence="3" type="ORF">VLY81_04720</name>
</gene>
<keyword evidence="4" id="KW-1185">Reference proteome</keyword>
<evidence type="ECO:0000256" key="1">
    <source>
        <dbReference type="SAM" id="Coils"/>
    </source>
</evidence>
<dbReference type="InterPro" id="IPR002559">
    <property type="entry name" value="Transposase_11"/>
</dbReference>